<dbReference type="CDD" id="cd02440">
    <property type="entry name" value="AdoMet_MTases"/>
    <property type="match status" value="1"/>
</dbReference>
<keyword evidence="4" id="KW-0949">S-adenosyl-L-methionine</keyword>
<dbReference type="InterPro" id="IPR002052">
    <property type="entry name" value="DNA_methylase_N6_adenine_CS"/>
</dbReference>
<proteinExistence type="predicted"/>
<dbReference type="EMBL" id="MN739082">
    <property type="protein sequence ID" value="QHS87540.1"/>
    <property type="molecule type" value="Genomic_DNA"/>
</dbReference>
<dbReference type="AlphaFoldDB" id="A0A6C0B657"/>
<dbReference type="GO" id="GO:0006304">
    <property type="term" value="P:DNA modification"/>
    <property type="evidence" value="ECO:0007669"/>
    <property type="project" value="InterPro"/>
</dbReference>
<evidence type="ECO:0000256" key="5">
    <source>
        <dbReference type="ARBA" id="ARBA00047942"/>
    </source>
</evidence>
<dbReference type="EC" id="2.1.1.72" evidence="1"/>
<accession>A0A6C0B657</accession>
<dbReference type="PANTHER" id="PTHR33841">
    <property type="entry name" value="DNA METHYLTRANSFERASE YEEA-RELATED"/>
    <property type="match status" value="1"/>
</dbReference>
<keyword evidence="3" id="KW-0808">Transferase</keyword>
<keyword evidence="2" id="KW-0489">Methyltransferase</keyword>
<dbReference type="PRINTS" id="PR00507">
    <property type="entry name" value="N12N6MTFRASE"/>
</dbReference>
<evidence type="ECO:0000313" key="7">
    <source>
        <dbReference type="EMBL" id="QHS87540.1"/>
    </source>
</evidence>
<dbReference type="InterPro" id="IPR029063">
    <property type="entry name" value="SAM-dependent_MTases_sf"/>
</dbReference>
<dbReference type="GO" id="GO:0032259">
    <property type="term" value="P:methylation"/>
    <property type="evidence" value="ECO:0007669"/>
    <property type="project" value="UniProtKB-KW"/>
</dbReference>
<evidence type="ECO:0000256" key="3">
    <source>
        <dbReference type="ARBA" id="ARBA00022679"/>
    </source>
</evidence>
<dbReference type="SUPFAM" id="SSF53335">
    <property type="entry name" value="S-adenosyl-L-methionine-dependent methyltransferases"/>
    <property type="match status" value="1"/>
</dbReference>
<feature type="domain" description="Type II methyltransferase M.TaqI-like" evidence="6">
    <location>
        <begin position="98"/>
        <end position="182"/>
    </location>
</feature>
<name>A0A6C0B657_9ZZZZ</name>
<dbReference type="InterPro" id="IPR011639">
    <property type="entry name" value="MethylTrfase_TaqI-like_dom"/>
</dbReference>
<dbReference type="PANTHER" id="PTHR33841:SF1">
    <property type="entry name" value="DNA METHYLTRANSFERASE A"/>
    <property type="match status" value="1"/>
</dbReference>
<reference evidence="7" key="1">
    <citation type="journal article" date="2020" name="Nature">
        <title>Giant virus diversity and host interactions through global metagenomics.</title>
        <authorList>
            <person name="Schulz F."/>
            <person name="Roux S."/>
            <person name="Paez-Espino D."/>
            <person name="Jungbluth S."/>
            <person name="Walsh D.A."/>
            <person name="Denef V.J."/>
            <person name="McMahon K.D."/>
            <person name="Konstantinidis K.T."/>
            <person name="Eloe-Fadrosh E.A."/>
            <person name="Kyrpides N.C."/>
            <person name="Woyke T."/>
        </authorList>
    </citation>
    <scope>NUCLEOTIDE SEQUENCE</scope>
    <source>
        <strain evidence="7">GVMAG-M-3300010157-4</strain>
    </source>
</reference>
<evidence type="ECO:0000259" key="6">
    <source>
        <dbReference type="Pfam" id="PF07669"/>
    </source>
</evidence>
<evidence type="ECO:0000256" key="2">
    <source>
        <dbReference type="ARBA" id="ARBA00022603"/>
    </source>
</evidence>
<organism evidence="7">
    <name type="scientific">viral metagenome</name>
    <dbReference type="NCBI Taxonomy" id="1070528"/>
    <lineage>
        <taxon>unclassified sequences</taxon>
        <taxon>metagenomes</taxon>
        <taxon>organismal metagenomes</taxon>
    </lineage>
</organism>
<dbReference type="Pfam" id="PF07669">
    <property type="entry name" value="Eco57I"/>
    <property type="match status" value="1"/>
</dbReference>
<evidence type="ECO:0000256" key="1">
    <source>
        <dbReference type="ARBA" id="ARBA00011900"/>
    </source>
</evidence>
<dbReference type="PROSITE" id="PS00092">
    <property type="entry name" value="N6_MTASE"/>
    <property type="match status" value="1"/>
</dbReference>
<evidence type="ECO:0000256" key="4">
    <source>
        <dbReference type="ARBA" id="ARBA00022691"/>
    </source>
</evidence>
<dbReference type="InterPro" id="IPR050953">
    <property type="entry name" value="N4_N6_ade-DNA_methylase"/>
</dbReference>
<sequence>MEYSKLTLEITSRLSKDEKKAGGIFITPRSIIAALMDRLPLGFTPRRILEPSAGTGEIANYARTRYPDAHIDAVEINPTIFEAIKRVSPPYNYVCADFTTWTPTESYDLIVGNPPFVVCGKDAVPEHYRAHIVGRPNLFGIFILHSLSMLKVGGILAFVVPASFLNAAYYAKIRNHMKALGTLLSIDEYSDGGFLETQQLTIGLVFRKDREEPLGETLDTLLSDGCAYSLCFNGDFIFSSNVASLRTLFTGATTLSRMGIRVRTGTVVWNEHKSDLTHDATKTLLIYNTNITKRDDSETNIVTATTFKNGEKKQYINQEGSTDPVIVVNRGNGNSAYKLSYALVDGRTPYLVENHLNIIECGTRAPQILASLANEKTQQFVALFLGNNGLSKTELETIFPIYL</sequence>
<dbReference type="GO" id="GO:0009007">
    <property type="term" value="F:site-specific DNA-methyltransferase (adenine-specific) activity"/>
    <property type="evidence" value="ECO:0007669"/>
    <property type="project" value="UniProtKB-EC"/>
</dbReference>
<dbReference type="GO" id="GO:0003676">
    <property type="term" value="F:nucleic acid binding"/>
    <property type="evidence" value="ECO:0007669"/>
    <property type="project" value="InterPro"/>
</dbReference>
<protein>
    <recommendedName>
        <fullName evidence="1">site-specific DNA-methyltransferase (adenine-specific)</fullName>
        <ecNumber evidence="1">2.1.1.72</ecNumber>
    </recommendedName>
</protein>
<dbReference type="Gene3D" id="3.40.50.150">
    <property type="entry name" value="Vaccinia Virus protein VP39"/>
    <property type="match status" value="1"/>
</dbReference>
<comment type="catalytic activity">
    <reaction evidence="5">
        <text>a 2'-deoxyadenosine in DNA + S-adenosyl-L-methionine = an N(6)-methyl-2'-deoxyadenosine in DNA + S-adenosyl-L-homocysteine + H(+)</text>
        <dbReference type="Rhea" id="RHEA:15197"/>
        <dbReference type="Rhea" id="RHEA-COMP:12418"/>
        <dbReference type="Rhea" id="RHEA-COMP:12419"/>
        <dbReference type="ChEBI" id="CHEBI:15378"/>
        <dbReference type="ChEBI" id="CHEBI:57856"/>
        <dbReference type="ChEBI" id="CHEBI:59789"/>
        <dbReference type="ChEBI" id="CHEBI:90615"/>
        <dbReference type="ChEBI" id="CHEBI:90616"/>
        <dbReference type="EC" id="2.1.1.72"/>
    </reaction>
</comment>